<feature type="compositionally biased region" description="Low complexity" evidence="1">
    <location>
        <begin position="58"/>
        <end position="68"/>
    </location>
</feature>
<reference evidence="2 3" key="1">
    <citation type="journal article" date="2019" name="Int. J. Syst. Evol. Microbiol.">
        <title>The Global Catalogue of Microorganisms (GCM) 10K type strain sequencing project: providing services to taxonomists for standard genome sequencing and annotation.</title>
        <authorList>
            <consortium name="The Broad Institute Genomics Platform"/>
            <consortium name="The Broad Institute Genome Sequencing Center for Infectious Disease"/>
            <person name="Wu L."/>
            <person name="Ma J."/>
        </authorList>
    </citation>
    <scope>NUCLEOTIDE SEQUENCE [LARGE SCALE GENOMIC DNA]</scope>
    <source>
        <strain evidence="2 3">JCM 3106</strain>
    </source>
</reference>
<evidence type="ECO:0000256" key="1">
    <source>
        <dbReference type="SAM" id="MobiDB-lite"/>
    </source>
</evidence>
<dbReference type="EMBL" id="BAAAWD010000006">
    <property type="protein sequence ID" value="GAA3002178.1"/>
    <property type="molecule type" value="Genomic_DNA"/>
</dbReference>
<name>A0ABN3XW02_9ACTN</name>
<sequence length="205" mass="21462">MEVSWGRPDPAGASADAGEVGVPARGLIDVVALGREEASGRRDVSGREEVLGRGDDLSVPSAPSVPSPGLGVDFRAERDGDDVGEGEETAPPQSPPERSGVGFAARDGPEGDLVASQSAEVAMIVKTTVNRMTFRQSNDSSRSGCQSDACSESRPGEALPRPKDPACPSGKSDARHDIGPNIRLTVIYWEGKGPSNRHLWLSGFN</sequence>
<feature type="region of interest" description="Disordered" evidence="1">
    <location>
        <begin position="1"/>
        <end position="23"/>
    </location>
</feature>
<proteinExistence type="predicted"/>
<evidence type="ECO:0000313" key="2">
    <source>
        <dbReference type="EMBL" id="GAA3002178.1"/>
    </source>
</evidence>
<accession>A0ABN3XW02</accession>
<organism evidence="2 3">
    <name type="scientific">Streptosporangium longisporum</name>
    <dbReference type="NCBI Taxonomy" id="46187"/>
    <lineage>
        <taxon>Bacteria</taxon>
        <taxon>Bacillati</taxon>
        <taxon>Actinomycetota</taxon>
        <taxon>Actinomycetes</taxon>
        <taxon>Streptosporangiales</taxon>
        <taxon>Streptosporangiaceae</taxon>
        <taxon>Streptosporangium</taxon>
    </lineage>
</organism>
<comment type="caution">
    <text evidence="2">The sequence shown here is derived from an EMBL/GenBank/DDBJ whole genome shotgun (WGS) entry which is preliminary data.</text>
</comment>
<feature type="region of interest" description="Disordered" evidence="1">
    <location>
        <begin position="134"/>
        <end position="178"/>
    </location>
</feature>
<feature type="region of interest" description="Disordered" evidence="1">
    <location>
        <begin position="36"/>
        <end position="117"/>
    </location>
</feature>
<dbReference type="Proteomes" id="UP001499930">
    <property type="component" value="Unassembled WGS sequence"/>
</dbReference>
<feature type="compositionally biased region" description="Polar residues" evidence="1">
    <location>
        <begin position="134"/>
        <end position="150"/>
    </location>
</feature>
<gene>
    <name evidence="2" type="ORF">GCM10017559_24220</name>
</gene>
<evidence type="ECO:0000313" key="3">
    <source>
        <dbReference type="Proteomes" id="UP001499930"/>
    </source>
</evidence>
<protein>
    <submittedName>
        <fullName evidence="2">Uncharacterized protein</fullName>
    </submittedName>
</protein>
<feature type="compositionally biased region" description="Basic and acidic residues" evidence="1">
    <location>
        <begin position="36"/>
        <end position="56"/>
    </location>
</feature>
<feature type="compositionally biased region" description="Acidic residues" evidence="1">
    <location>
        <begin position="79"/>
        <end position="88"/>
    </location>
</feature>
<keyword evidence="3" id="KW-1185">Reference proteome</keyword>